<feature type="binding site" evidence="7">
    <location>
        <position position="13"/>
    </location>
    <ligand>
        <name>ADP</name>
        <dbReference type="ChEBI" id="CHEBI:456216"/>
    </ligand>
</feature>
<comment type="subunit">
    <text evidence="7">Homotetramer and homodimer (in equilibrium).</text>
</comment>
<feature type="binding site" evidence="7">
    <location>
        <position position="310"/>
    </location>
    <ligand>
        <name>ATP</name>
        <dbReference type="ChEBI" id="CHEBI:30616"/>
    </ligand>
</feature>
<keyword evidence="11" id="KW-0560">Oxidoreductase</keyword>
<dbReference type="InterPro" id="IPR018483">
    <property type="entry name" value="Carb_kinase_FGGY_CS"/>
</dbReference>
<dbReference type="CDD" id="cd07786">
    <property type="entry name" value="FGGY_EcGK_like"/>
    <property type="match status" value="1"/>
</dbReference>
<organism evidence="11 12">
    <name type="scientific">Pectinatus haikarae</name>
    <dbReference type="NCBI Taxonomy" id="349096"/>
    <lineage>
        <taxon>Bacteria</taxon>
        <taxon>Bacillati</taxon>
        <taxon>Bacillota</taxon>
        <taxon>Negativicutes</taxon>
        <taxon>Selenomonadales</taxon>
        <taxon>Selenomonadaceae</taxon>
        <taxon>Pectinatus</taxon>
    </lineage>
</organism>
<dbReference type="Gene3D" id="3.30.420.40">
    <property type="match status" value="2"/>
</dbReference>
<protein>
    <recommendedName>
        <fullName evidence="7">Glycerol kinase</fullName>
        <ecNumber evidence="7">2.7.1.30</ecNumber>
    </recommendedName>
    <alternativeName>
        <fullName evidence="7">ATP:glycerol 3-phosphotransferase</fullName>
    </alternativeName>
    <alternativeName>
        <fullName evidence="7">Glycerokinase</fullName>
        <shortName evidence="7">GK</shortName>
    </alternativeName>
</protein>
<dbReference type="InterPro" id="IPR043129">
    <property type="entry name" value="ATPase_NBD"/>
</dbReference>
<feature type="binding site" evidence="7">
    <location>
        <position position="14"/>
    </location>
    <ligand>
        <name>ATP</name>
        <dbReference type="ChEBI" id="CHEBI:30616"/>
    </ligand>
</feature>
<feature type="binding site" evidence="7">
    <location>
        <position position="17"/>
    </location>
    <ligand>
        <name>ADP</name>
        <dbReference type="ChEBI" id="CHEBI:456216"/>
    </ligand>
</feature>
<dbReference type="PANTHER" id="PTHR10196">
    <property type="entry name" value="SUGAR KINASE"/>
    <property type="match status" value="1"/>
</dbReference>
<keyword evidence="3 7" id="KW-0547">Nucleotide-binding</keyword>
<evidence type="ECO:0000256" key="6">
    <source>
        <dbReference type="ARBA" id="ARBA00022840"/>
    </source>
</evidence>
<dbReference type="SUPFAM" id="SSF53067">
    <property type="entry name" value="Actin-like ATPase domain"/>
    <property type="match status" value="2"/>
</dbReference>
<dbReference type="NCBIfam" id="TIGR01311">
    <property type="entry name" value="glycerol_kin"/>
    <property type="match status" value="1"/>
</dbReference>
<keyword evidence="12" id="KW-1185">Reference proteome</keyword>
<evidence type="ECO:0000256" key="4">
    <source>
        <dbReference type="ARBA" id="ARBA00022777"/>
    </source>
</evidence>
<accession>A0ABT9Y3H2</accession>
<dbReference type="InterPro" id="IPR018485">
    <property type="entry name" value="FGGY_C"/>
</dbReference>
<comment type="caution">
    <text evidence="11">The sequence shown here is derived from an EMBL/GenBank/DDBJ whole genome shotgun (WGS) entry which is preliminary data.</text>
</comment>
<feature type="domain" description="Carbohydrate kinase FGGY C-terminal" evidence="10">
    <location>
        <begin position="262"/>
        <end position="450"/>
    </location>
</feature>
<comment type="similarity">
    <text evidence="1 7 8">Belongs to the FGGY kinase family.</text>
</comment>
<dbReference type="PROSITE" id="PS00933">
    <property type="entry name" value="FGGY_KINASES_1"/>
    <property type="match status" value="1"/>
</dbReference>
<comment type="catalytic activity">
    <reaction evidence="7">
        <text>glycerol + ATP = sn-glycerol 3-phosphate + ADP + H(+)</text>
        <dbReference type="Rhea" id="RHEA:21644"/>
        <dbReference type="ChEBI" id="CHEBI:15378"/>
        <dbReference type="ChEBI" id="CHEBI:17754"/>
        <dbReference type="ChEBI" id="CHEBI:30616"/>
        <dbReference type="ChEBI" id="CHEBI:57597"/>
        <dbReference type="ChEBI" id="CHEBI:456216"/>
        <dbReference type="EC" id="2.7.1.30"/>
    </reaction>
</comment>
<dbReference type="EMBL" id="JAUSUE010000001">
    <property type="protein sequence ID" value="MDQ0202370.1"/>
    <property type="molecule type" value="Genomic_DNA"/>
</dbReference>
<keyword evidence="6 7" id="KW-0067">ATP-binding</keyword>
<evidence type="ECO:0000256" key="2">
    <source>
        <dbReference type="ARBA" id="ARBA00022679"/>
    </source>
</evidence>
<dbReference type="PROSITE" id="PS00445">
    <property type="entry name" value="FGGY_KINASES_2"/>
    <property type="match status" value="1"/>
</dbReference>
<feature type="binding site" evidence="7">
    <location>
        <position position="245"/>
    </location>
    <ligand>
        <name>sn-glycerol 3-phosphate</name>
        <dbReference type="ChEBI" id="CHEBI:57597"/>
    </ligand>
</feature>
<sequence>MEKKYVLALDQGTTSSRTILFDHDSNIVAVAQREFTQIFPKPGWVEHSANEIWSTQVGTISEVIAKANIDPNEIATIGITNQRETAVVWDKTTGQPVYNAIVWQSRQTMEICDELKAKGLADTFHKKTGLLIDAYFSGTKVKWILDNIEGAREKAEAGDLLFGTMDTWLIWKLTGGKVHVTDYSNASRTLMYNIRELKWDDELLGHLNIPKCMLPEVKPSSEVYGVTIPSVTQGVEIPISGIAGDQQAALFGQTCFNAGMAKNTYGTGCFMLMNTGSQLYDSKNGLLTTIAWGLDNEVVYALEGSIFVAGSAIQWLRDGLKILDSAPDSEYYAGKVKNAEGVYVVPAFVGLGAPYWDMKSRGAIFGLTRGTSKNHIIRATLDSLAYQTKDVLDAMQSDSGIKLDSLKVDGGAVANNLMMQFQSDLLGVPVDRPKVVETTALGACYLAGIAVGFWKNKEELINNWQLDRRFEPNMGEEERNELYVGWLKAVRRTMNWL</sequence>
<feature type="binding site" evidence="7">
    <location>
        <position position="415"/>
    </location>
    <ligand>
        <name>ADP</name>
        <dbReference type="ChEBI" id="CHEBI:456216"/>
    </ligand>
</feature>
<evidence type="ECO:0000256" key="1">
    <source>
        <dbReference type="ARBA" id="ARBA00009156"/>
    </source>
</evidence>
<dbReference type="InterPro" id="IPR000577">
    <property type="entry name" value="Carb_kinase_FGGY"/>
</dbReference>
<feature type="binding site" evidence="7">
    <location>
        <position position="83"/>
    </location>
    <ligand>
        <name>sn-glycerol 3-phosphate</name>
        <dbReference type="ChEBI" id="CHEBI:57597"/>
    </ligand>
</feature>
<evidence type="ECO:0000259" key="9">
    <source>
        <dbReference type="Pfam" id="PF00370"/>
    </source>
</evidence>
<feature type="binding site" evidence="7">
    <location>
        <position position="314"/>
    </location>
    <ligand>
        <name>ATP</name>
        <dbReference type="ChEBI" id="CHEBI:30616"/>
    </ligand>
</feature>
<evidence type="ECO:0000256" key="7">
    <source>
        <dbReference type="HAMAP-Rule" id="MF_00186"/>
    </source>
</evidence>
<feature type="binding site" evidence="7">
    <location>
        <position position="84"/>
    </location>
    <ligand>
        <name>sn-glycerol 3-phosphate</name>
        <dbReference type="ChEBI" id="CHEBI:57597"/>
    </ligand>
</feature>
<feature type="binding site" evidence="7">
    <location>
        <position position="84"/>
    </location>
    <ligand>
        <name>glycerol</name>
        <dbReference type="ChEBI" id="CHEBI:17754"/>
    </ligand>
</feature>
<dbReference type="GO" id="GO:0004370">
    <property type="term" value="F:glycerol kinase activity"/>
    <property type="evidence" value="ECO:0007669"/>
    <property type="project" value="UniProtKB-EC"/>
</dbReference>
<dbReference type="Pfam" id="PF02782">
    <property type="entry name" value="FGGY_C"/>
    <property type="match status" value="1"/>
</dbReference>
<dbReference type="PIRSF" id="PIRSF000538">
    <property type="entry name" value="GlpK"/>
    <property type="match status" value="1"/>
</dbReference>
<evidence type="ECO:0000313" key="12">
    <source>
        <dbReference type="Proteomes" id="UP001239167"/>
    </source>
</evidence>
<dbReference type="EC" id="2.7.1.30" evidence="7"/>
<evidence type="ECO:0000256" key="5">
    <source>
        <dbReference type="ARBA" id="ARBA00022798"/>
    </source>
</evidence>
<name>A0ABT9Y3H2_9FIRM</name>
<feature type="binding site" evidence="7">
    <location>
        <position position="245"/>
    </location>
    <ligand>
        <name>glycerol</name>
        <dbReference type="ChEBI" id="CHEBI:17754"/>
    </ligand>
</feature>
<comment type="activity regulation">
    <text evidence="7">Activated by phosphorylation and inhibited by fructose 1,6-bisphosphate (FBP).</text>
</comment>
<dbReference type="RefSeq" id="WP_307222227.1">
    <property type="nucleotide sequence ID" value="NZ_CP116940.1"/>
</dbReference>
<feature type="binding site" evidence="7">
    <location>
        <position position="135"/>
    </location>
    <ligand>
        <name>sn-glycerol 3-phosphate</name>
        <dbReference type="ChEBI" id="CHEBI:57597"/>
    </ligand>
</feature>
<comment type="function">
    <text evidence="7">Key enzyme in the regulation of glycerol uptake and metabolism. Catalyzes the phosphorylation of glycerol to yield sn-glycerol 3-phosphate.</text>
</comment>
<dbReference type="InterPro" id="IPR018484">
    <property type="entry name" value="FGGY_N"/>
</dbReference>
<feature type="binding site" evidence="7">
    <location>
        <position position="310"/>
    </location>
    <ligand>
        <name>ADP</name>
        <dbReference type="ChEBI" id="CHEBI:456216"/>
    </ligand>
</feature>
<feature type="binding site" evidence="7">
    <location>
        <position position="267"/>
    </location>
    <ligand>
        <name>ADP</name>
        <dbReference type="ChEBI" id="CHEBI:456216"/>
    </ligand>
</feature>
<comment type="pathway">
    <text evidence="7">Polyol metabolism; glycerol degradation via glycerol kinase pathway; sn-glycerol 3-phosphate from glycerol: step 1/1.</text>
</comment>
<feature type="binding site" evidence="7">
    <location>
        <position position="13"/>
    </location>
    <ligand>
        <name>sn-glycerol 3-phosphate</name>
        <dbReference type="ChEBI" id="CHEBI:57597"/>
    </ligand>
</feature>
<evidence type="ECO:0000259" key="10">
    <source>
        <dbReference type="Pfam" id="PF02782"/>
    </source>
</evidence>
<gene>
    <name evidence="7" type="primary">glpK</name>
    <name evidence="11" type="ORF">J2S01_000055</name>
</gene>
<dbReference type="HAMAP" id="MF_00186">
    <property type="entry name" value="Glycerol_kin"/>
    <property type="match status" value="1"/>
</dbReference>
<keyword evidence="5 7" id="KW-0319">Glycerol metabolism</keyword>
<evidence type="ECO:0000256" key="3">
    <source>
        <dbReference type="ARBA" id="ARBA00022741"/>
    </source>
</evidence>
<reference evidence="11 12" key="1">
    <citation type="submission" date="2023-07" db="EMBL/GenBank/DDBJ databases">
        <title>Genomic Encyclopedia of Type Strains, Phase IV (KMG-IV): sequencing the most valuable type-strain genomes for metagenomic binning, comparative biology and taxonomic classification.</title>
        <authorList>
            <person name="Goeker M."/>
        </authorList>
    </citation>
    <scope>NUCLEOTIDE SEQUENCE [LARGE SCALE GENOMIC DNA]</scope>
    <source>
        <strain evidence="11 12">DSM 16980</strain>
    </source>
</reference>
<feature type="binding site" evidence="7">
    <location>
        <position position="15"/>
    </location>
    <ligand>
        <name>ATP</name>
        <dbReference type="ChEBI" id="CHEBI:30616"/>
    </ligand>
</feature>
<proteinExistence type="inferred from homology"/>
<feature type="binding site" evidence="7">
    <location>
        <position position="411"/>
    </location>
    <ligand>
        <name>ATP</name>
        <dbReference type="ChEBI" id="CHEBI:30616"/>
    </ligand>
</feature>
<feature type="binding site" evidence="7">
    <location>
        <position position="83"/>
    </location>
    <ligand>
        <name>glycerol</name>
        <dbReference type="ChEBI" id="CHEBI:17754"/>
    </ligand>
</feature>
<dbReference type="PANTHER" id="PTHR10196:SF69">
    <property type="entry name" value="GLYCEROL KINASE"/>
    <property type="match status" value="1"/>
</dbReference>
<feature type="binding site" evidence="7">
    <location>
        <position position="267"/>
    </location>
    <ligand>
        <name>ATP</name>
        <dbReference type="ChEBI" id="CHEBI:30616"/>
    </ligand>
</feature>
<feature type="binding site" evidence="7">
    <location>
        <position position="13"/>
    </location>
    <ligand>
        <name>ATP</name>
        <dbReference type="ChEBI" id="CHEBI:30616"/>
    </ligand>
</feature>
<feature type="domain" description="Carbohydrate kinase FGGY N-terminal" evidence="9">
    <location>
        <begin position="5"/>
        <end position="252"/>
    </location>
</feature>
<evidence type="ECO:0000313" key="11">
    <source>
        <dbReference type="EMBL" id="MDQ0202370.1"/>
    </source>
</evidence>
<feature type="binding site" evidence="7">
    <location>
        <position position="135"/>
    </location>
    <ligand>
        <name>glycerol</name>
        <dbReference type="ChEBI" id="CHEBI:17754"/>
    </ligand>
</feature>
<dbReference type="Pfam" id="PF00370">
    <property type="entry name" value="FGGY_N"/>
    <property type="match status" value="1"/>
</dbReference>
<keyword evidence="2 7" id="KW-0808">Transferase</keyword>
<feature type="binding site" evidence="7">
    <location>
        <position position="411"/>
    </location>
    <ligand>
        <name>ADP</name>
        <dbReference type="ChEBI" id="CHEBI:456216"/>
    </ligand>
</feature>
<dbReference type="Proteomes" id="UP001239167">
    <property type="component" value="Unassembled WGS sequence"/>
</dbReference>
<feature type="binding site" evidence="7">
    <location>
        <position position="246"/>
    </location>
    <ligand>
        <name>glycerol</name>
        <dbReference type="ChEBI" id="CHEBI:17754"/>
    </ligand>
</feature>
<dbReference type="InterPro" id="IPR005999">
    <property type="entry name" value="Glycerol_kin"/>
</dbReference>
<evidence type="ECO:0000256" key="8">
    <source>
        <dbReference type="RuleBase" id="RU003733"/>
    </source>
</evidence>
<keyword evidence="4 7" id="KW-0418">Kinase</keyword>
<dbReference type="GO" id="GO:0016491">
    <property type="term" value="F:oxidoreductase activity"/>
    <property type="evidence" value="ECO:0007669"/>
    <property type="project" value="UniProtKB-KW"/>
</dbReference>
<dbReference type="NCBIfam" id="NF000756">
    <property type="entry name" value="PRK00047.1"/>
    <property type="match status" value="1"/>
</dbReference>